<accession>A0ABW1EIG2</accession>
<dbReference type="Proteomes" id="UP001596091">
    <property type="component" value="Unassembled WGS sequence"/>
</dbReference>
<name>A0ABW1EIG2_9BACT</name>
<dbReference type="InterPro" id="IPR020603">
    <property type="entry name" value="MraZ_dom"/>
</dbReference>
<evidence type="ECO:0000256" key="5">
    <source>
        <dbReference type="ARBA" id="ARBA00023125"/>
    </source>
</evidence>
<evidence type="ECO:0000313" key="9">
    <source>
        <dbReference type="EMBL" id="MFC5864081.1"/>
    </source>
</evidence>
<keyword evidence="6 7" id="KW-0804">Transcription</keyword>
<dbReference type="PROSITE" id="PS51740">
    <property type="entry name" value="SPOVT_ABRB"/>
    <property type="match status" value="2"/>
</dbReference>
<dbReference type="HAMAP" id="MF_01008">
    <property type="entry name" value="MraZ"/>
    <property type="match status" value="1"/>
</dbReference>
<organism evidence="9 10">
    <name type="scientific">Acidicapsa dinghuensis</name>
    <dbReference type="NCBI Taxonomy" id="2218256"/>
    <lineage>
        <taxon>Bacteria</taxon>
        <taxon>Pseudomonadati</taxon>
        <taxon>Acidobacteriota</taxon>
        <taxon>Terriglobia</taxon>
        <taxon>Terriglobales</taxon>
        <taxon>Acidobacteriaceae</taxon>
        <taxon>Acidicapsa</taxon>
    </lineage>
</organism>
<evidence type="ECO:0000313" key="10">
    <source>
        <dbReference type="Proteomes" id="UP001596091"/>
    </source>
</evidence>
<feature type="domain" description="SpoVT-AbrB" evidence="8">
    <location>
        <begin position="5"/>
        <end position="52"/>
    </location>
</feature>
<dbReference type="Gene3D" id="3.40.1550.20">
    <property type="entry name" value="Transcriptional regulator MraZ domain"/>
    <property type="match status" value="1"/>
</dbReference>
<keyword evidence="10" id="KW-1185">Reference proteome</keyword>
<comment type="caution">
    <text evidence="9">The sequence shown here is derived from an EMBL/GenBank/DDBJ whole genome shotgun (WGS) entry which is preliminary data.</text>
</comment>
<protein>
    <recommendedName>
        <fullName evidence="1 7">Transcriptional regulator MraZ</fullName>
    </recommendedName>
</protein>
<feature type="domain" description="SpoVT-AbrB" evidence="8">
    <location>
        <begin position="81"/>
        <end position="125"/>
    </location>
</feature>
<comment type="subcellular location">
    <subcellularLocation>
        <location evidence="7">Cytoplasm</location>
        <location evidence="7">Nucleoid</location>
    </subcellularLocation>
</comment>
<comment type="subunit">
    <text evidence="7">Forms oligomers.</text>
</comment>
<dbReference type="InterPro" id="IPR038619">
    <property type="entry name" value="MraZ_sf"/>
</dbReference>
<keyword evidence="4 7" id="KW-0805">Transcription regulation</keyword>
<dbReference type="InterPro" id="IPR003444">
    <property type="entry name" value="MraZ"/>
</dbReference>
<evidence type="ECO:0000256" key="2">
    <source>
        <dbReference type="ARBA" id="ARBA00022490"/>
    </source>
</evidence>
<evidence type="ECO:0000256" key="1">
    <source>
        <dbReference type="ARBA" id="ARBA00013860"/>
    </source>
</evidence>
<sequence>MFRGSQEAKVDEKGRLKLPADFMKVIADKQYGPVFFITSRDGRKAEIWPMQEWEIEEAKKAELPEDDPAKIAWMQIVNYFGSVVEIDKQDRLMLSKKVREKFQLVNVEVVVIGSQRFLTVQTESEADQDLASLVGPGEGSGKLMTIAEARSILAQREASKQQGS</sequence>
<evidence type="ECO:0000256" key="7">
    <source>
        <dbReference type="HAMAP-Rule" id="MF_01008"/>
    </source>
</evidence>
<evidence type="ECO:0000256" key="3">
    <source>
        <dbReference type="ARBA" id="ARBA00022737"/>
    </source>
</evidence>
<dbReference type="InterPro" id="IPR037914">
    <property type="entry name" value="SpoVT-AbrB_sf"/>
</dbReference>
<dbReference type="PANTHER" id="PTHR34701:SF1">
    <property type="entry name" value="TRANSCRIPTIONAL REGULATOR MRAZ"/>
    <property type="match status" value="1"/>
</dbReference>
<proteinExistence type="inferred from homology"/>
<dbReference type="Pfam" id="PF02381">
    <property type="entry name" value="MraZ"/>
    <property type="match status" value="1"/>
</dbReference>
<dbReference type="InterPro" id="IPR007159">
    <property type="entry name" value="SpoVT-AbrB_dom"/>
</dbReference>
<dbReference type="EMBL" id="JBHSPH010000008">
    <property type="protein sequence ID" value="MFC5864081.1"/>
    <property type="molecule type" value="Genomic_DNA"/>
</dbReference>
<keyword evidence="2 7" id="KW-0963">Cytoplasm</keyword>
<dbReference type="SUPFAM" id="SSF89447">
    <property type="entry name" value="AbrB/MazE/MraZ-like"/>
    <property type="match status" value="1"/>
</dbReference>
<evidence type="ECO:0000256" key="6">
    <source>
        <dbReference type="ARBA" id="ARBA00023163"/>
    </source>
</evidence>
<evidence type="ECO:0000256" key="4">
    <source>
        <dbReference type="ARBA" id="ARBA00023015"/>
    </source>
</evidence>
<keyword evidence="5 7" id="KW-0238">DNA-binding</keyword>
<reference evidence="10" key="1">
    <citation type="journal article" date="2019" name="Int. J. Syst. Evol. Microbiol.">
        <title>The Global Catalogue of Microorganisms (GCM) 10K type strain sequencing project: providing services to taxonomists for standard genome sequencing and annotation.</title>
        <authorList>
            <consortium name="The Broad Institute Genomics Platform"/>
            <consortium name="The Broad Institute Genome Sequencing Center for Infectious Disease"/>
            <person name="Wu L."/>
            <person name="Ma J."/>
        </authorList>
    </citation>
    <scope>NUCLEOTIDE SEQUENCE [LARGE SCALE GENOMIC DNA]</scope>
    <source>
        <strain evidence="10">JCM 4087</strain>
    </source>
</reference>
<keyword evidence="3" id="KW-0677">Repeat</keyword>
<gene>
    <name evidence="7" type="primary">mraZ</name>
    <name evidence="9" type="ORF">ACFPT7_17375</name>
</gene>
<dbReference type="InterPro" id="IPR035642">
    <property type="entry name" value="MraZ_N"/>
</dbReference>
<comment type="similarity">
    <text evidence="7">Belongs to the MraZ family.</text>
</comment>
<dbReference type="CDD" id="cd16320">
    <property type="entry name" value="MraZ_N"/>
    <property type="match status" value="1"/>
</dbReference>
<dbReference type="PANTHER" id="PTHR34701">
    <property type="entry name" value="TRANSCRIPTIONAL REGULATOR MRAZ"/>
    <property type="match status" value="1"/>
</dbReference>
<evidence type="ECO:0000259" key="8">
    <source>
        <dbReference type="PROSITE" id="PS51740"/>
    </source>
</evidence>
<dbReference type="RefSeq" id="WP_263340938.1">
    <property type="nucleotide sequence ID" value="NZ_JAGSYH010000006.1"/>
</dbReference>